<gene>
    <name evidence="6" type="ORF">VNO78_06473</name>
</gene>
<dbReference type="GO" id="GO:0008194">
    <property type="term" value="F:UDP-glycosyltransferase activity"/>
    <property type="evidence" value="ECO:0007669"/>
    <property type="project" value="InterPro"/>
</dbReference>
<dbReference type="Gene3D" id="3.40.50.2000">
    <property type="entry name" value="Glycogen Phosphorylase B"/>
    <property type="match status" value="2"/>
</dbReference>
<dbReference type="EMBL" id="JAYMYS010000002">
    <property type="protein sequence ID" value="KAK7405273.1"/>
    <property type="molecule type" value="Genomic_DNA"/>
</dbReference>
<evidence type="ECO:0000313" key="6">
    <source>
        <dbReference type="EMBL" id="KAK7405273.1"/>
    </source>
</evidence>
<dbReference type="PANTHER" id="PTHR48046">
    <property type="entry name" value="UDP-GLYCOSYLTRANSFERASE 72E1"/>
    <property type="match status" value="1"/>
</dbReference>
<dbReference type="FunFam" id="3.40.50.2000:FF:000051">
    <property type="entry name" value="Glycosyltransferase"/>
    <property type="match status" value="1"/>
</dbReference>
<name>A0AAN9T1N3_PSOTE</name>
<accession>A0AAN9T1N3</accession>
<dbReference type="SUPFAM" id="SSF53756">
    <property type="entry name" value="UDP-Glycosyltransferase/glycogen phosphorylase"/>
    <property type="match status" value="1"/>
</dbReference>
<evidence type="ECO:0000256" key="5">
    <source>
        <dbReference type="RuleBase" id="RU362057"/>
    </source>
</evidence>
<comment type="similarity">
    <text evidence="1 4">Belongs to the UDP-glycosyltransferase family.</text>
</comment>
<dbReference type="InterPro" id="IPR035595">
    <property type="entry name" value="UDP_glycos_trans_CS"/>
</dbReference>
<dbReference type="EC" id="2.4.1.-" evidence="5"/>
<dbReference type="PROSITE" id="PS00375">
    <property type="entry name" value="UDPGT"/>
    <property type="match status" value="1"/>
</dbReference>
<keyword evidence="3 4" id="KW-0808">Transferase</keyword>
<sequence length="488" mass="53762">MEQHKPTQVVLVSSPGLGHLIPAIELAKRFVVHHNFKVTILAVTSQTSGRETHLINSILTPSLCHVINIPSPDMTGLVDQNDAVVTRLCVTMRQAKHAIKSIISKITPRPSALIVDIFATEAIAIARELNVLTYVFVASHAWFLSLLLYSPFLHHKIQGQYVDQKEALKIPGCSPVRPEDVCDPMLDRSDTQYAEYLGLSNGIQQSDGVLVNTWEELQFKTLEALREGGLLSQALNMKIPVYAVGPLVREPELETSSVTDSVVCWLDEQPTESVVYVSFGSGGTMSYEQMNELAWGLELSGRRFVWVVRAPIEGAADAAFFTTGNKCNQVDEVVKYLPEGFVSRNKKVGLLVPEWAQQVTILKHRSVGGFVSHCGWGSTLESLTNGVPMIAWPLYAEQRMNATMLAEELGLAVRPKVLPTKKVVQREEIARMVREVVQGDDENAKTNRVRERMKEVQRSAIKASSEGGSSYVALSHVAKTIVGADGPN</sequence>
<evidence type="ECO:0000256" key="1">
    <source>
        <dbReference type="ARBA" id="ARBA00009995"/>
    </source>
</evidence>
<keyword evidence="2 4" id="KW-0328">Glycosyltransferase</keyword>
<dbReference type="AlphaFoldDB" id="A0AAN9T1N3"/>
<protein>
    <recommendedName>
        <fullName evidence="5">Glycosyltransferase</fullName>
        <ecNumber evidence="5">2.4.1.-</ecNumber>
    </recommendedName>
</protein>
<comment type="caution">
    <text evidence="6">The sequence shown here is derived from an EMBL/GenBank/DDBJ whole genome shotgun (WGS) entry which is preliminary data.</text>
</comment>
<evidence type="ECO:0000256" key="3">
    <source>
        <dbReference type="ARBA" id="ARBA00022679"/>
    </source>
</evidence>
<organism evidence="6 7">
    <name type="scientific">Psophocarpus tetragonolobus</name>
    <name type="common">Winged bean</name>
    <name type="synonym">Dolichos tetragonolobus</name>
    <dbReference type="NCBI Taxonomy" id="3891"/>
    <lineage>
        <taxon>Eukaryota</taxon>
        <taxon>Viridiplantae</taxon>
        <taxon>Streptophyta</taxon>
        <taxon>Embryophyta</taxon>
        <taxon>Tracheophyta</taxon>
        <taxon>Spermatophyta</taxon>
        <taxon>Magnoliopsida</taxon>
        <taxon>eudicotyledons</taxon>
        <taxon>Gunneridae</taxon>
        <taxon>Pentapetalae</taxon>
        <taxon>rosids</taxon>
        <taxon>fabids</taxon>
        <taxon>Fabales</taxon>
        <taxon>Fabaceae</taxon>
        <taxon>Papilionoideae</taxon>
        <taxon>50 kb inversion clade</taxon>
        <taxon>NPAAA clade</taxon>
        <taxon>indigoferoid/millettioid clade</taxon>
        <taxon>Phaseoleae</taxon>
        <taxon>Psophocarpus</taxon>
    </lineage>
</organism>
<evidence type="ECO:0000256" key="4">
    <source>
        <dbReference type="RuleBase" id="RU003718"/>
    </source>
</evidence>
<reference evidence="6 7" key="1">
    <citation type="submission" date="2024-01" db="EMBL/GenBank/DDBJ databases">
        <title>The genomes of 5 underutilized Papilionoideae crops provide insights into root nodulation and disease resistanc.</title>
        <authorList>
            <person name="Jiang F."/>
        </authorList>
    </citation>
    <scope>NUCLEOTIDE SEQUENCE [LARGE SCALE GENOMIC DNA]</scope>
    <source>
        <strain evidence="6">DUOXIRENSHENG_FW03</strain>
        <tissue evidence="6">Leaves</tissue>
    </source>
</reference>
<keyword evidence="7" id="KW-1185">Reference proteome</keyword>
<evidence type="ECO:0000313" key="7">
    <source>
        <dbReference type="Proteomes" id="UP001386955"/>
    </source>
</evidence>
<dbReference type="CDD" id="cd03784">
    <property type="entry name" value="GT1_Gtf-like"/>
    <property type="match status" value="1"/>
</dbReference>
<evidence type="ECO:0000256" key="2">
    <source>
        <dbReference type="ARBA" id="ARBA00022676"/>
    </source>
</evidence>
<dbReference type="Proteomes" id="UP001386955">
    <property type="component" value="Unassembled WGS sequence"/>
</dbReference>
<dbReference type="PANTHER" id="PTHR48046:SF1">
    <property type="entry name" value="GLYCOSYLTRANSFERASE-RELATED"/>
    <property type="match status" value="1"/>
</dbReference>
<dbReference type="InterPro" id="IPR002213">
    <property type="entry name" value="UDP_glucos_trans"/>
</dbReference>
<proteinExistence type="inferred from homology"/>
<dbReference type="Pfam" id="PF00201">
    <property type="entry name" value="UDPGT"/>
    <property type="match status" value="1"/>
</dbReference>